<protein>
    <recommendedName>
        <fullName evidence="1">CS domain-containing protein</fullName>
    </recommendedName>
</protein>
<reference evidence="3" key="1">
    <citation type="submission" date="2016-05" db="EMBL/GenBank/DDBJ databases">
        <authorList>
            <person name="Lavstsen T."/>
            <person name="Jespersen J.S."/>
        </authorList>
    </citation>
    <scope>NUCLEOTIDE SEQUENCE [LARGE SCALE GENOMIC DNA]</scope>
</reference>
<dbReference type="InterPro" id="IPR008978">
    <property type="entry name" value="HSP20-like_chaperone"/>
</dbReference>
<dbReference type="PROSITE" id="PS51203">
    <property type="entry name" value="CS"/>
    <property type="match status" value="1"/>
</dbReference>
<dbReference type="Proteomes" id="UP000078546">
    <property type="component" value="Unassembled WGS sequence"/>
</dbReference>
<dbReference type="SUPFAM" id="SSF49764">
    <property type="entry name" value="HSP20-like chaperones"/>
    <property type="match status" value="1"/>
</dbReference>
<name>A0A1A8WWB3_PLAOA</name>
<organism evidence="3 4">
    <name type="scientific">Plasmodium ovale curtisi</name>
    <dbReference type="NCBI Taxonomy" id="864141"/>
    <lineage>
        <taxon>Eukaryota</taxon>
        <taxon>Sar</taxon>
        <taxon>Alveolata</taxon>
        <taxon>Apicomplexa</taxon>
        <taxon>Aconoidasida</taxon>
        <taxon>Haemosporida</taxon>
        <taxon>Plasmodiidae</taxon>
        <taxon>Plasmodium</taxon>
        <taxon>Plasmodium (Plasmodium)</taxon>
    </lineage>
</organism>
<dbReference type="Pfam" id="PF04969">
    <property type="entry name" value="CS"/>
    <property type="match status" value="1"/>
</dbReference>
<dbReference type="EMBL" id="FLQV01000615">
    <property type="protein sequence ID" value="SBS96642.1"/>
    <property type="molecule type" value="Genomic_DNA"/>
</dbReference>
<sequence length="387" mass="45536">MKRSFMNAKASLPLSVFEIALAQNWHDESRQSKSVISCASGIPSTGSKKKIKREKPTKYNNREMISSPLHVNKYTSSNFLFIKCLKKDIILLKRKNKIRCSSSKKEEDDNLEADLKSLMKDLEEGKMGEESLKLYKEIEHSSAMQEEEEARLMEVQHKKMNMYKVEEVIKNTDDNLKKSVMKAFYNTEINDMDNPHVKKEYSTINKIEKTFDELDETDEVNNSDEKLNIKNIYKKINSMKDTDHSEIPFKDTAKTLLKYKGLLHMPFERCPLLNNGYFDWRESLDYIELNIPVFEETNQEDILFHFRSDHVKLEIRKNGDKTLMLDDKLCGRIDYDDAYWVITSDYKAGERHINLIMPKIGCFKYIWEKLLQDRRLIGQILRTVQHS</sequence>
<dbReference type="EMBL" id="FLQU01000481">
    <property type="protein sequence ID" value="SBS86253.1"/>
    <property type="molecule type" value="Genomic_DNA"/>
</dbReference>
<gene>
    <name evidence="3" type="ORF">POVCU1_033270</name>
    <name evidence="2" type="ORF">POVCU2_0036100</name>
</gene>
<accession>A0A1A8WWB3</accession>
<evidence type="ECO:0000313" key="3">
    <source>
        <dbReference type="EMBL" id="SBS96642.1"/>
    </source>
</evidence>
<reference evidence="4 5" key="2">
    <citation type="submission" date="2016-05" db="EMBL/GenBank/DDBJ databases">
        <authorList>
            <person name="Naeem Raeece"/>
        </authorList>
    </citation>
    <scope>NUCLEOTIDE SEQUENCE [LARGE SCALE GENOMIC DNA]</scope>
</reference>
<proteinExistence type="predicted"/>
<dbReference type="AlphaFoldDB" id="A0A1A8WWB3"/>
<dbReference type="Gene3D" id="2.60.40.790">
    <property type="match status" value="1"/>
</dbReference>
<dbReference type="InterPro" id="IPR007052">
    <property type="entry name" value="CS_dom"/>
</dbReference>
<evidence type="ECO:0000313" key="5">
    <source>
        <dbReference type="Proteomes" id="UP000078560"/>
    </source>
</evidence>
<evidence type="ECO:0000259" key="1">
    <source>
        <dbReference type="PROSITE" id="PS51203"/>
    </source>
</evidence>
<evidence type="ECO:0000313" key="2">
    <source>
        <dbReference type="EMBL" id="SBS86253.1"/>
    </source>
</evidence>
<evidence type="ECO:0000313" key="4">
    <source>
        <dbReference type="Proteomes" id="UP000078546"/>
    </source>
</evidence>
<feature type="domain" description="CS" evidence="1">
    <location>
        <begin position="273"/>
        <end position="371"/>
    </location>
</feature>
<dbReference type="Proteomes" id="UP000078560">
    <property type="component" value="Unassembled WGS sequence"/>
</dbReference>